<sequence>MANYSPQPQSQPQQQQRNESPGGPGQGQGHWQQSVNHLQTAEGSIQYARNASNGSNFQRQEQSGSVITRMAPYGTNWNYSAEHIRIPSAPEAVQYAQQTYPSNGQDGQRLAPASRIWNAVKDEPEDLTGRQNGNNKSHQSGIQRNVNTPSNTGDSDDSDSDLCIDDQRATAGSGPRKRKNGVPAIMMNAATPAELQKRSGLIPLTSNLAGPVQVMTAKDGAKLYSCPECNLFYADHLAFEIHLQAHGVSLGKRHVCKECGTSFRRREHLDAHMTAHSQDRPFACETCGRAFKRNEHLTRHRVLHSGDKQHVCADCGKSFFRKDHLMKHSQTHMMRKLTSGEG</sequence>
<evidence type="ECO:0000259" key="11">
    <source>
        <dbReference type="PROSITE" id="PS50157"/>
    </source>
</evidence>
<reference evidence="12" key="1">
    <citation type="submission" date="2022-12" db="EMBL/GenBank/DDBJ databases">
        <title>Chromosome-level genome assembly of the bean flower thrips Megalurothrips usitatus.</title>
        <authorList>
            <person name="Ma L."/>
            <person name="Liu Q."/>
            <person name="Li H."/>
            <person name="Cai W."/>
        </authorList>
    </citation>
    <scope>NUCLEOTIDE SEQUENCE</scope>
    <source>
        <strain evidence="12">Cailab_2022a</strain>
    </source>
</reference>
<dbReference type="InterPro" id="IPR013087">
    <property type="entry name" value="Znf_C2H2_type"/>
</dbReference>
<keyword evidence="8" id="KW-0539">Nucleus</keyword>
<evidence type="ECO:0000256" key="8">
    <source>
        <dbReference type="ARBA" id="ARBA00023242"/>
    </source>
</evidence>
<dbReference type="FunFam" id="3.30.160.60:FF:000340">
    <property type="entry name" value="zinc finger protein 473 isoform X1"/>
    <property type="match status" value="1"/>
</dbReference>
<comment type="subcellular location">
    <subcellularLocation>
        <location evidence="1">Nucleus</location>
    </subcellularLocation>
</comment>
<evidence type="ECO:0000256" key="1">
    <source>
        <dbReference type="ARBA" id="ARBA00004123"/>
    </source>
</evidence>
<evidence type="ECO:0000256" key="4">
    <source>
        <dbReference type="ARBA" id="ARBA00022771"/>
    </source>
</evidence>
<evidence type="ECO:0000256" key="3">
    <source>
        <dbReference type="ARBA" id="ARBA00022737"/>
    </source>
</evidence>
<accession>A0AAV7XJJ6</accession>
<evidence type="ECO:0000313" key="13">
    <source>
        <dbReference type="Proteomes" id="UP001075354"/>
    </source>
</evidence>
<feature type="domain" description="C2H2-type" evidence="11">
    <location>
        <begin position="282"/>
        <end position="309"/>
    </location>
</feature>
<dbReference type="EMBL" id="JAPTSV010000009">
    <property type="protein sequence ID" value="KAJ1524575.1"/>
    <property type="molecule type" value="Genomic_DNA"/>
</dbReference>
<dbReference type="AlphaFoldDB" id="A0AAV7XJJ6"/>
<evidence type="ECO:0000256" key="7">
    <source>
        <dbReference type="ARBA" id="ARBA00023163"/>
    </source>
</evidence>
<protein>
    <recommendedName>
        <fullName evidence="11">C2H2-type domain-containing protein</fullName>
    </recommendedName>
</protein>
<name>A0AAV7XJJ6_9NEOP</name>
<dbReference type="FunFam" id="3.30.160.60:FF:000100">
    <property type="entry name" value="Zinc finger 45-like"/>
    <property type="match status" value="2"/>
</dbReference>
<feature type="region of interest" description="Disordered" evidence="10">
    <location>
        <begin position="124"/>
        <end position="183"/>
    </location>
</feature>
<comment type="caution">
    <text evidence="12">The sequence shown here is derived from an EMBL/GenBank/DDBJ whole genome shotgun (WGS) entry which is preliminary data.</text>
</comment>
<organism evidence="12 13">
    <name type="scientific">Megalurothrips usitatus</name>
    <name type="common">bean blossom thrips</name>
    <dbReference type="NCBI Taxonomy" id="439358"/>
    <lineage>
        <taxon>Eukaryota</taxon>
        <taxon>Metazoa</taxon>
        <taxon>Ecdysozoa</taxon>
        <taxon>Arthropoda</taxon>
        <taxon>Hexapoda</taxon>
        <taxon>Insecta</taxon>
        <taxon>Pterygota</taxon>
        <taxon>Neoptera</taxon>
        <taxon>Paraneoptera</taxon>
        <taxon>Thysanoptera</taxon>
        <taxon>Terebrantia</taxon>
        <taxon>Thripoidea</taxon>
        <taxon>Thripidae</taxon>
        <taxon>Megalurothrips</taxon>
    </lineage>
</organism>
<dbReference type="GO" id="GO:0000981">
    <property type="term" value="F:DNA-binding transcription factor activity, RNA polymerase II-specific"/>
    <property type="evidence" value="ECO:0007669"/>
    <property type="project" value="TreeGrafter"/>
</dbReference>
<dbReference type="Gene3D" id="3.30.160.60">
    <property type="entry name" value="Classic Zinc Finger"/>
    <property type="match status" value="3"/>
</dbReference>
<dbReference type="Pfam" id="PF00096">
    <property type="entry name" value="zf-C2H2"/>
    <property type="match status" value="3"/>
</dbReference>
<evidence type="ECO:0000256" key="9">
    <source>
        <dbReference type="PROSITE-ProRule" id="PRU00042"/>
    </source>
</evidence>
<dbReference type="PANTHER" id="PTHR24394">
    <property type="entry name" value="ZINC FINGER PROTEIN"/>
    <property type="match status" value="1"/>
</dbReference>
<keyword evidence="4 9" id="KW-0863">Zinc-finger</keyword>
<keyword evidence="5" id="KW-0862">Zinc</keyword>
<keyword evidence="6" id="KW-0805">Transcription regulation</keyword>
<dbReference type="SMART" id="SM00355">
    <property type="entry name" value="ZnF_C2H2"/>
    <property type="match status" value="4"/>
</dbReference>
<feature type="compositionally biased region" description="Low complexity" evidence="10">
    <location>
        <begin position="1"/>
        <end position="16"/>
    </location>
</feature>
<keyword evidence="7" id="KW-0804">Transcription</keyword>
<evidence type="ECO:0000256" key="10">
    <source>
        <dbReference type="SAM" id="MobiDB-lite"/>
    </source>
</evidence>
<dbReference type="SUPFAM" id="SSF57667">
    <property type="entry name" value="beta-beta-alpha zinc fingers"/>
    <property type="match status" value="3"/>
</dbReference>
<evidence type="ECO:0000313" key="12">
    <source>
        <dbReference type="EMBL" id="KAJ1524575.1"/>
    </source>
</evidence>
<dbReference type="PROSITE" id="PS00028">
    <property type="entry name" value="ZINC_FINGER_C2H2_1"/>
    <property type="match status" value="3"/>
</dbReference>
<feature type="domain" description="C2H2-type" evidence="11">
    <location>
        <begin position="310"/>
        <end position="337"/>
    </location>
</feature>
<dbReference type="GO" id="GO:0008270">
    <property type="term" value="F:zinc ion binding"/>
    <property type="evidence" value="ECO:0007669"/>
    <property type="project" value="UniProtKB-KW"/>
</dbReference>
<proteinExistence type="predicted"/>
<gene>
    <name evidence="12" type="ORF">ONE63_011061</name>
</gene>
<dbReference type="Proteomes" id="UP001075354">
    <property type="component" value="Chromosome 9"/>
</dbReference>
<evidence type="ECO:0000256" key="5">
    <source>
        <dbReference type="ARBA" id="ARBA00022833"/>
    </source>
</evidence>
<keyword evidence="13" id="KW-1185">Reference proteome</keyword>
<keyword evidence="3" id="KW-0677">Repeat</keyword>
<feature type="region of interest" description="Disordered" evidence="10">
    <location>
        <begin position="1"/>
        <end position="33"/>
    </location>
</feature>
<feature type="domain" description="C2H2-type" evidence="11">
    <location>
        <begin position="254"/>
        <end position="281"/>
    </location>
</feature>
<dbReference type="PROSITE" id="PS50157">
    <property type="entry name" value="ZINC_FINGER_C2H2_2"/>
    <property type="match status" value="3"/>
</dbReference>
<dbReference type="InterPro" id="IPR036236">
    <property type="entry name" value="Znf_C2H2_sf"/>
</dbReference>
<dbReference type="PANTHER" id="PTHR24394:SF48">
    <property type="entry name" value="ZINC FINGER PROTEIN 771"/>
    <property type="match status" value="1"/>
</dbReference>
<feature type="compositionally biased region" description="Polar residues" evidence="10">
    <location>
        <begin position="129"/>
        <end position="153"/>
    </location>
</feature>
<evidence type="ECO:0000256" key="6">
    <source>
        <dbReference type="ARBA" id="ARBA00023015"/>
    </source>
</evidence>
<dbReference type="GO" id="GO:0005634">
    <property type="term" value="C:nucleus"/>
    <property type="evidence" value="ECO:0007669"/>
    <property type="project" value="UniProtKB-SubCell"/>
</dbReference>
<evidence type="ECO:0000256" key="2">
    <source>
        <dbReference type="ARBA" id="ARBA00022723"/>
    </source>
</evidence>
<feature type="compositionally biased region" description="Acidic residues" evidence="10">
    <location>
        <begin position="154"/>
        <end position="164"/>
    </location>
</feature>
<keyword evidence="2" id="KW-0479">Metal-binding</keyword>
<dbReference type="GO" id="GO:0003677">
    <property type="term" value="F:DNA binding"/>
    <property type="evidence" value="ECO:0007669"/>
    <property type="project" value="UniProtKB-KW"/>
</dbReference>